<protein>
    <submittedName>
        <fullName evidence="1">Uncharacterized protein</fullName>
    </submittedName>
</protein>
<geneLocation type="plasmid" evidence="1 2">
    <name>pMP1046A</name>
</geneLocation>
<dbReference type="Proteomes" id="UP000029488">
    <property type="component" value="Plasmid pMP1046A"/>
</dbReference>
<sequence>MKKLFLIDIKVDGIWTNIIVEANTLEEALDKAKIKK</sequence>
<proteinExistence type="predicted"/>
<evidence type="ECO:0000313" key="2">
    <source>
        <dbReference type="Proteomes" id="UP000029488"/>
    </source>
</evidence>
<reference evidence="1 2" key="1">
    <citation type="journal article" date="2014" name="BMC Genomics">
        <title>Unusual genome complexity in Lactobacillus salivarius JCM1046.</title>
        <authorList>
            <person name="Raftis E.J."/>
            <person name="Forde B.M."/>
            <person name="Claesson M.J."/>
            <person name="O'Toole P.W."/>
        </authorList>
    </citation>
    <scope>NUCLEOTIDE SEQUENCE [LARGE SCALE GENOMIC DNA]</scope>
    <source>
        <strain evidence="1 2">JCM1046</strain>
        <plasmid evidence="1 2">pMP1046A</plasmid>
    </source>
</reference>
<name>A0A089RYF8_9LACO</name>
<organism evidence="1 2">
    <name type="scientific">Ligilactobacillus salivarius</name>
    <dbReference type="NCBI Taxonomy" id="1624"/>
    <lineage>
        <taxon>Bacteria</taxon>
        <taxon>Bacillati</taxon>
        <taxon>Bacillota</taxon>
        <taxon>Bacilli</taxon>
        <taxon>Lactobacillales</taxon>
        <taxon>Lactobacillaceae</taxon>
        <taxon>Ligilactobacillus</taxon>
    </lineage>
</organism>
<accession>A0A089RYF8</accession>
<keyword evidence="1" id="KW-0614">Plasmid</keyword>
<dbReference type="AlphaFoldDB" id="A0A089RYF8"/>
<dbReference type="EMBL" id="CP007647">
    <property type="protein sequence ID" value="AIR11517.1"/>
    <property type="molecule type" value="Genomic_DNA"/>
</dbReference>
<gene>
    <name evidence="1" type="ORF">LSJ_2104</name>
</gene>
<dbReference type="KEGG" id="lsj:LSJ_2104"/>
<evidence type="ECO:0000313" key="1">
    <source>
        <dbReference type="EMBL" id="AIR11517.1"/>
    </source>
</evidence>